<evidence type="ECO:0000313" key="8">
    <source>
        <dbReference type="RefSeq" id="XP_022303866.1"/>
    </source>
</evidence>
<dbReference type="KEGG" id="cvn:111111284"/>
<dbReference type="GO" id="GO:0009378">
    <property type="term" value="F:four-way junction helicase activity"/>
    <property type="evidence" value="ECO:0007669"/>
    <property type="project" value="TreeGrafter"/>
</dbReference>
<dbReference type="PANTHER" id="PTHR13710:SF105">
    <property type="entry name" value="ATP-DEPENDENT DNA HELICASE Q1"/>
    <property type="match status" value="1"/>
</dbReference>
<comment type="catalytic activity">
    <reaction evidence="4">
        <text>Couples ATP hydrolysis with the unwinding of duplex DNA by translocating in the 3'-5' direction.</text>
        <dbReference type="EC" id="5.6.2.4"/>
    </reaction>
</comment>
<dbReference type="AlphaFoldDB" id="A0A8B8BLN1"/>
<reference evidence="8" key="1">
    <citation type="submission" date="2025-08" db="UniProtKB">
        <authorList>
            <consortium name="RefSeq"/>
        </authorList>
    </citation>
    <scope>IDENTIFICATION</scope>
    <source>
        <tissue evidence="8">Whole sample</tissue>
    </source>
</reference>
<evidence type="ECO:0000256" key="3">
    <source>
        <dbReference type="ARBA" id="ARBA00023235"/>
    </source>
</evidence>
<dbReference type="GO" id="GO:0005694">
    <property type="term" value="C:chromosome"/>
    <property type="evidence" value="ECO:0007669"/>
    <property type="project" value="TreeGrafter"/>
</dbReference>
<dbReference type="EC" id="5.6.2.4" evidence="5"/>
<sequence>MEEKLEFARRKIGIEYQLKEKQLETLKKLWDKRDCICVLPTGYGKSIIYQLLPWFLQGERERPGIVIVVAPLSSIIIDQVAFLASKGIKALSLNFEGTGCRSTDEEADVSKLITKDMQCIIDGDVEILYSHPEAIFTKKIGRILRSSIYQKSVCCITIDEVHMIEEWGEEFRPNLRNSVNLPVCFLLQHTYLLQLPLQTLQ</sequence>
<evidence type="ECO:0000256" key="4">
    <source>
        <dbReference type="ARBA" id="ARBA00034617"/>
    </source>
</evidence>
<proteinExistence type="inferred from homology"/>
<dbReference type="InterPro" id="IPR011545">
    <property type="entry name" value="DEAD/DEAH_box_helicase_dom"/>
</dbReference>
<evidence type="ECO:0000256" key="2">
    <source>
        <dbReference type="ARBA" id="ARBA00023125"/>
    </source>
</evidence>
<dbReference type="GO" id="GO:0000724">
    <property type="term" value="P:double-strand break repair via homologous recombination"/>
    <property type="evidence" value="ECO:0007669"/>
    <property type="project" value="TreeGrafter"/>
</dbReference>
<evidence type="ECO:0000256" key="1">
    <source>
        <dbReference type="ARBA" id="ARBA00005446"/>
    </source>
</evidence>
<organism evidence="7 8">
    <name type="scientific">Crassostrea virginica</name>
    <name type="common">Eastern oyster</name>
    <dbReference type="NCBI Taxonomy" id="6565"/>
    <lineage>
        <taxon>Eukaryota</taxon>
        <taxon>Metazoa</taxon>
        <taxon>Spiralia</taxon>
        <taxon>Lophotrochozoa</taxon>
        <taxon>Mollusca</taxon>
        <taxon>Bivalvia</taxon>
        <taxon>Autobranchia</taxon>
        <taxon>Pteriomorphia</taxon>
        <taxon>Ostreida</taxon>
        <taxon>Ostreoidea</taxon>
        <taxon>Ostreidae</taxon>
        <taxon>Crassostrea</taxon>
    </lineage>
</organism>
<evidence type="ECO:0000256" key="5">
    <source>
        <dbReference type="ARBA" id="ARBA00034808"/>
    </source>
</evidence>
<keyword evidence="7" id="KW-1185">Reference proteome</keyword>
<dbReference type="Proteomes" id="UP000694844">
    <property type="component" value="Chromosome 9"/>
</dbReference>
<dbReference type="SMART" id="SM00487">
    <property type="entry name" value="DEXDc"/>
    <property type="match status" value="1"/>
</dbReference>
<dbReference type="GO" id="GO:0043138">
    <property type="term" value="F:3'-5' DNA helicase activity"/>
    <property type="evidence" value="ECO:0007669"/>
    <property type="project" value="UniProtKB-EC"/>
</dbReference>
<evidence type="ECO:0000259" key="6">
    <source>
        <dbReference type="PROSITE" id="PS51192"/>
    </source>
</evidence>
<dbReference type="InterPro" id="IPR014001">
    <property type="entry name" value="Helicase_ATP-bd"/>
</dbReference>
<dbReference type="InterPro" id="IPR027417">
    <property type="entry name" value="P-loop_NTPase"/>
</dbReference>
<dbReference type="Gene3D" id="3.40.50.300">
    <property type="entry name" value="P-loop containing nucleotide triphosphate hydrolases"/>
    <property type="match status" value="1"/>
</dbReference>
<gene>
    <name evidence="8" type="primary">LOC111111284</name>
</gene>
<keyword evidence="2" id="KW-0238">DNA-binding</keyword>
<dbReference type="GeneID" id="111111284"/>
<dbReference type="SUPFAM" id="SSF52540">
    <property type="entry name" value="P-loop containing nucleoside triphosphate hydrolases"/>
    <property type="match status" value="1"/>
</dbReference>
<dbReference type="GO" id="GO:0005524">
    <property type="term" value="F:ATP binding"/>
    <property type="evidence" value="ECO:0007669"/>
    <property type="project" value="InterPro"/>
</dbReference>
<protein>
    <recommendedName>
        <fullName evidence="5">DNA 3'-5' helicase</fullName>
        <ecNumber evidence="5">5.6.2.4</ecNumber>
    </recommendedName>
</protein>
<dbReference type="Pfam" id="PF00270">
    <property type="entry name" value="DEAD"/>
    <property type="match status" value="1"/>
</dbReference>
<feature type="domain" description="Helicase ATP-binding" evidence="6">
    <location>
        <begin position="26"/>
        <end position="201"/>
    </location>
</feature>
<accession>A0A8B8BLN1</accession>
<evidence type="ECO:0000313" key="7">
    <source>
        <dbReference type="Proteomes" id="UP000694844"/>
    </source>
</evidence>
<keyword evidence="3" id="KW-0413">Isomerase</keyword>
<dbReference type="RefSeq" id="XP_022303866.1">
    <property type="nucleotide sequence ID" value="XM_022448158.1"/>
</dbReference>
<dbReference type="PROSITE" id="PS51192">
    <property type="entry name" value="HELICASE_ATP_BIND_1"/>
    <property type="match status" value="1"/>
</dbReference>
<name>A0A8B8BLN1_CRAVI</name>
<dbReference type="GO" id="GO:0003677">
    <property type="term" value="F:DNA binding"/>
    <property type="evidence" value="ECO:0007669"/>
    <property type="project" value="UniProtKB-KW"/>
</dbReference>
<comment type="similarity">
    <text evidence="1">Belongs to the helicase family. RecQ subfamily.</text>
</comment>
<dbReference type="GO" id="GO:0005737">
    <property type="term" value="C:cytoplasm"/>
    <property type="evidence" value="ECO:0007669"/>
    <property type="project" value="TreeGrafter"/>
</dbReference>
<dbReference type="OrthoDB" id="6097007at2759"/>
<dbReference type="PANTHER" id="PTHR13710">
    <property type="entry name" value="DNA HELICASE RECQ FAMILY MEMBER"/>
    <property type="match status" value="1"/>
</dbReference>